<evidence type="ECO:0000313" key="5">
    <source>
        <dbReference type="Proteomes" id="UP000028545"/>
    </source>
</evidence>
<dbReference type="HOGENOM" id="CLU_1042645_0_0_1"/>
<dbReference type="SUPFAM" id="SSF48264">
    <property type="entry name" value="Cytochrome P450"/>
    <property type="match status" value="1"/>
</dbReference>
<keyword evidence="1" id="KW-0349">Heme</keyword>
<evidence type="ECO:0000256" key="3">
    <source>
        <dbReference type="ARBA" id="ARBA00023004"/>
    </source>
</evidence>
<dbReference type="GO" id="GO:0020037">
    <property type="term" value="F:heme binding"/>
    <property type="evidence" value="ECO:0007669"/>
    <property type="project" value="InterPro"/>
</dbReference>
<dbReference type="VEuPathDB" id="FungiDB:SAPIO_CDS1575"/>
<comment type="caution">
    <text evidence="4">The sequence shown here is derived from an EMBL/GenBank/DDBJ whole genome shotgun (WGS) entry which is preliminary data.</text>
</comment>
<name>A0A084GEK7_PSEDA</name>
<evidence type="ECO:0000313" key="4">
    <source>
        <dbReference type="EMBL" id="KEZ45769.1"/>
    </source>
</evidence>
<protein>
    <recommendedName>
        <fullName evidence="6">Cytochrome P450</fullName>
    </recommendedName>
</protein>
<organism evidence="4 5">
    <name type="scientific">Pseudallescheria apiosperma</name>
    <name type="common">Scedosporium apiospermum</name>
    <dbReference type="NCBI Taxonomy" id="563466"/>
    <lineage>
        <taxon>Eukaryota</taxon>
        <taxon>Fungi</taxon>
        <taxon>Dikarya</taxon>
        <taxon>Ascomycota</taxon>
        <taxon>Pezizomycotina</taxon>
        <taxon>Sordariomycetes</taxon>
        <taxon>Hypocreomycetidae</taxon>
        <taxon>Microascales</taxon>
        <taxon>Microascaceae</taxon>
        <taxon>Scedosporium</taxon>
    </lineage>
</organism>
<dbReference type="PANTHER" id="PTHR24305:SF168">
    <property type="entry name" value="P450, PUTATIVE (EUROFUNG)-RELATED"/>
    <property type="match status" value="1"/>
</dbReference>
<evidence type="ECO:0000256" key="2">
    <source>
        <dbReference type="ARBA" id="ARBA00022723"/>
    </source>
</evidence>
<dbReference type="Gene3D" id="1.10.630.10">
    <property type="entry name" value="Cytochrome P450"/>
    <property type="match status" value="1"/>
</dbReference>
<accession>A0A084GEK7</accession>
<keyword evidence="2" id="KW-0479">Metal-binding</keyword>
<dbReference type="RefSeq" id="XP_016645568.1">
    <property type="nucleotide sequence ID" value="XM_016784811.1"/>
</dbReference>
<reference evidence="4 5" key="1">
    <citation type="journal article" date="2014" name="Genome Announc.">
        <title>Draft genome sequence of the pathogenic fungus Scedosporium apiospermum.</title>
        <authorList>
            <person name="Vandeputte P."/>
            <person name="Ghamrawi S."/>
            <person name="Rechenmann M."/>
            <person name="Iltis A."/>
            <person name="Giraud S."/>
            <person name="Fleury M."/>
            <person name="Thornton C."/>
            <person name="Delhaes L."/>
            <person name="Meyer W."/>
            <person name="Papon N."/>
            <person name="Bouchara J.P."/>
        </authorList>
    </citation>
    <scope>NUCLEOTIDE SEQUENCE [LARGE SCALE GENOMIC DNA]</scope>
    <source>
        <strain evidence="4 5">IHEM 14462</strain>
    </source>
</reference>
<dbReference type="GeneID" id="27720647"/>
<dbReference type="OrthoDB" id="3934656at2759"/>
<dbReference type="InterPro" id="IPR036396">
    <property type="entry name" value="Cyt_P450_sf"/>
</dbReference>
<dbReference type="GO" id="GO:0004497">
    <property type="term" value="F:monooxygenase activity"/>
    <property type="evidence" value="ECO:0007669"/>
    <property type="project" value="InterPro"/>
</dbReference>
<evidence type="ECO:0000256" key="1">
    <source>
        <dbReference type="ARBA" id="ARBA00022617"/>
    </source>
</evidence>
<dbReference type="Proteomes" id="UP000028545">
    <property type="component" value="Unassembled WGS sequence"/>
</dbReference>
<gene>
    <name evidence="4" type="ORF">SAPIO_CDS1575</name>
</gene>
<sequence>MAFLGSYIFVVETTPSLLLYPALTRLRTWRLFRHIPGPPVARWAKFWLSRHALPGTLCRTLQEVCNKYAAGLDPTVDNLLTIISNKGHQRLAHARLAGGIIVDTQIGKYISLIERKYLSTAKMTRLCDLSRIMQYLTQGVITVLGFGKAVGHLDVDGDVIGFLGAADSMLLPGHIVTLLPFLRKLIEMPLVRPLLPKPDDGSPVGKLLGFIRAQVDVQYGVNKTRNEDALQAFVDSGLDRTQVEAEALVLLFGGTDTTATALRNTTF</sequence>
<dbReference type="KEGG" id="sapo:SAPIO_CDS1575"/>
<evidence type="ECO:0008006" key="6">
    <source>
        <dbReference type="Google" id="ProtNLM"/>
    </source>
</evidence>
<dbReference type="GO" id="GO:0005506">
    <property type="term" value="F:iron ion binding"/>
    <property type="evidence" value="ECO:0007669"/>
    <property type="project" value="InterPro"/>
</dbReference>
<proteinExistence type="predicted"/>
<dbReference type="InterPro" id="IPR050121">
    <property type="entry name" value="Cytochrome_P450_monoxygenase"/>
</dbReference>
<dbReference type="PANTHER" id="PTHR24305">
    <property type="entry name" value="CYTOCHROME P450"/>
    <property type="match status" value="1"/>
</dbReference>
<dbReference type="GO" id="GO:0016705">
    <property type="term" value="F:oxidoreductase activity, acting on paired donors, with incorporation or reduction of molecular oxygen"/>
    <property type="evidence" value="ECO:0007669"/>
    <property type="project" value="InterPro"/>
</dbReference>
<dbReference type="AlphaFoldDB" id="A0A084GEK7"/>
<keyword evidence="5" id="KW-1185">Reference proteome</keyword>
<keyword evidence="3" id="KW-0408">Iron</keyword>
<dbReference type="EMBL" id="JOWA01000066">
    <property type="protein sequence ID" value="KEZ45769.1"/>
    <property type="molecule type" value="Genomic_DNA"/>
</dbReference>